<feature type="compositionally biased region" description="Low complexity" evidence="1">
    <location>
        <begin position="2879"/>
        <end position="2891"/>
    </location>
</feature>
<feature type="compositionally biased region" description="Polar residues" evidence="1">
    <location>
        <begin position="1658"/>
        <end position="1669"/>
    </location>
</feature>
<feature type="transmembrane region" description="Helical" evidence="2">
    <location>
        <begin position="122"/>
        <end position="148"/>
    </location>
</feature>
<evidence type="ECO:0000259" key="3">
    <source>
        <dbReference type="PROSITE" id="PS50802"/>
    </source>
</evidence>
<keyword evidence="2" id="KW-0812">Transmembrane</keyword>
<dbReference type="PANTHER" id="PTHR48125">
    <property type="entry name" value="LP07818P1"/>
    <property type="match status" value="1"/>
</dbReference>
<feature type="region of interest" description="Disordered" evidence="1">
    <location>
        <begin position="2865"/>
        <end position="2908"/>
    </location>
</feature>
<feature type="region of interest" description="Disordered" evidence="1">
    <location>
        <begin position="557"/>
        <end position="598"/>
    </location>
</feature>
<feature type="region of interest" description="Disordered" evidence="1">
    <location>
        <begin position="496"/>
        <end position="545"/>
    </location>
</feature>
<evidence type="ECO:0000256" key="1">
    <source>
        <dbReference type="SAM" id="MobiDB-lite"/>
    </source>
</evidence>
<feature type="region of interest" description="Disordered" evidence="1">
    <location>
        <begin position="2463"/>
        <end position="2489"/>
    </location>
</feature>
<name>A0A8J3KZW9_9ACTN</name>
<feature type="domain" description="OTU" evidence="3">
    <location>
        <begin position="3346"/>
        <end position="3491"/>
    </location>
</feature>
<feature type="region of interest" description="Disordered" evidence="1">
    <location>
        <begin position="1615"/>
        <end position="1673"/>
    </location>
</feature>
<keyword evidence="2" id="KW-0472">Membrane</keyword>
<feature type="transmembrane region" description="Helical" evidence="2">
    <location>
        <begin position="160"/>
        <end position="178"/>
    </location>
</feature>
<feature type="region of interest" description="Disordered" evidence="1">
    <location>
        <begin position="880"/>
        <end position="931"/>
    </location>
</feature>
<dbReference type="InterPro" id="IPR003323">
    <property type="entry name" value="OTU_dom"/>
</dbReference>
<evidence type="ECO:0000313" key="4">
    <source>
        <dbReference type="EMBL" id="GIG09253.1"/>
    </source>
</evidence>
<feature type="region of interest" description="Disordered" evidence="1">
    <location>
        <begin position="1286"/>
        <end position="1319"/>
    </location>
</feature>
<keyword evidence="2" id="KW-1133">Transmembrane helix</keyword>
<dbReference type="Pfam" id="PF25547">
    <property type="entry name" value="WXG100_2"/>
    <property type="match status" value="1"/>
</dbReference>
<feature type="compositionally biased region" description="Low complexity" evidence="1">
    <location>
        <begin position="747"/>
        <end position="762"/>
    </location>
</feature>
<comment type="caution">
    <text evidence="4">The sequence shown here is derived from an EMBL/GenBank/DDBJ whole genome shotgun (WGS) entry which is preliminary data.</text>
</comment>
<feature type="compositionally biased region" description="Low complexity" evidence="1">
    <location>
        <begin position="1624"/>
        <end position="1635"/>
    </location>
</feature>
<feature type="region of interest" description="Disordered" evidence="1">
    <location>
        <begin position="1928"/>
        <end position="1953"/>
    </location>
</feature>
<proteinExistence type="predicted"/>
<accession>A0A8J3KZW9</accession>
<dbReference type="RefSeq" id="WP_203696020.1">
    <property type="nucleotide sequence ID" value="NZ_BAAALC010000092.1"/>
</dbReference>
<feature type="transmembrane region" description="Helical" evidence="2">
    <location>
        <begin position="199"/>
        <end position="218"/>
    </location>
</feature>
<keyword evidence="5" id="KW-1185">Reference proteome</keyword>
<dbReference type="InterPro" id="IPR057746">
    <property type="entry name" value="CpnT-like_N"/>
</dbReference>
<feature type="region of interest" description="Disordered" evidence="1">
    <location>
        <begin position="1568"/>
        <end position="1597"/>
    </location>
</feature>
<reference evidence="4 5" key="1">
    <citation type="submission" date="2021-01" db="EMBL/GenBank/DDBJ databases">
        <title>Whole genome shotgun sequence of Catellatospora coxensis NBRC 107359.</title>
        <authorList>
            <person name="Komaki H."/>
            <person name="Tamura T."/>
        </authorList>
    </citation>
    <scope>NUCLEOTIDE SEQUENCE [LARGE SCALE GENOMIC DNA]</scope>
    <source>
        <strain evidence="4 5">NBRC 107359</strain>
    </source>
</reference>
<dbReference type="Proteomes" id="UP000630887">
    <property type="component" value="Unassembled WGS sequence"/>
</dbReference>
<dbReference type="Gene3D" id="3.90.70.80">
    <property type="match status" value="1"/>
</dbReference>
<feature type="compositionally biased region" description="Low complexity" evidence="1">
    <location>
        <begin position="2976"/>
        <end position="3000"/>
    </location>
</feature>
<feature type="compositionally biased region" description="Pro residues" evidence="1">
    <location>
        <begin position="1568"/>
        <end position="1580"/>
    </location>
</feature>
<dbReference type="CDD" id="cd22744">
    <property type="entry name" value="OTU"/>
    <property type="match status" value="1"/>
</dbReference>
<evidence type="ECO:0000313" key="5">
    <source>
        <dbReference type="Proteomes" id="UP000630887"/>
    </source>
</evidence>
<feature type="region of interest" description="Disordered" evidence="1">
    <location>
        <begin position="320"/>
        <end position="363"/>
    </location>
</feature>
<feature type="region of interest" description="Disordered" evidence="1">
    <location>
        <begin position="2974"/>
        <end position="3017"/>
    </location>
</feature>
<evidence type="ECO:0000256" key="2">
    <source>
        <dbReference type="SAM" id="Phobius"/>
    </source>
</evidence>
<dbReference type="PANTHER" id="PTHR48125:SF10">
    <property type="entry name" value="OS12G0136300 PROTEIN"/>
    <property type="match status" value="1"/>
</dbReference>
<dbReference type="PROSITE" id="PS50802">
    <property type="entry name" value="OTU"/>
    <property type="match status" value="1"/>
</dbReference>
<feature type="compositionally biased region" description="Polar residues" evidence="1">
    <location>
        <begin position="2472"/>
        <end position="2489"/>
    </location>
</feature>
<feature type="compositionally biased region" description="Basic and acidic residues" evidence="1">
    <location>
        <begin position="896"/>
        <end position="907"/>
    </location>
</feature>
<feature type="compositionally biased region" description="Low complexity" evidence="1">
    <location>
        <begin position="577"/>
        <end position="595"/>
    </location>
</feature>
<organism evidence="4 5">
    <name type="scientific">Catellatospora coxensis</name>
    <dbReference type="NCBI Taxonomy" id="310354"/>
    <lineage>
        <taxon>Bacteria</taxon>
        <taxon>Bacillati</taxon>
        <taxon>Actinomycetota</taxon>
        <taxon>Actinomycetes</taxon>
        <taxon>Micromonosporales</taxon>
        <taxon>Micromonosporaceae</taxon>
        <taxon>Catellatospora</taxon>
    </lineage>
</organism>
<feature type="region of interest" description="Disordered" evidence="1">
    <location>
        <begin position="721"/>
        <end position="806"/>
    </location>
</feature>
<gene>
    <name evidence="4" type="ORF">Cco03nite_59530</name>
</gene>
<feature type="compositionally biased region" description="Basic and acidic residues" evidence="1">
    <location>
        <begin position="1943"/>
        <end position="1953"/>
    </location>
</feature>
<dbReference type="EMBL" id="BONI01000061">
    <property type="protein sequence ID" value="GIG09253.1"/>
    <property type="molecule type" value="Genomic_DNA"/>
</dbReference>
<sequence>MGMQVPGWVRQFFLIVTGESWPQADEDELWALARLWAVLEAVLIVVEEEVVAVEHSIGGANWQGDTAVAVQVKLSQLVDSGDLHALVEAAGKVSQFVYDAGTNVEYAKASIIGQLAILTAQIVLLLPWVSFGPTSAAASGWIATLIAFGRYMSQTFFRRLVMSVVVGIGLQLGLDVAIQFTQLYITNTRRRWDGRRSGGAVLAGLLGGVIGPVVFTGLSKVITKTIGGRRGPDVGDRAMGSIPGQMFVGALTEFSAEQLADQILTGRAMQSDHPWAAVTAGAIDGAVEGGVDKLGGFIRGRRNGAAAGLDGDVGNLGLKNLDGALPPAGGSQQKPGDGPAGGTGAPSDTGRGPAGPGSRATPNIQGSFVLLGTSHFQLSGRFSTDDTFDGKITITGTLARPDGSTMTGTFTGDGRYQGGFEGIITNRAIEPNGHGTLQGAGNFDRKFFLSGTFTPAPTAAGAVPPRVAAITTADPLPAAGSAPRVVQPANTALQTASATAAAGPPVGPSPGEFVTRPATGAVSGAATGPGYADSDRDSAPSPFDDTASVYTVLTEVTESDAPPTGAHPLPEPADAIATSGYDSDSDGSDGSADTAPSLFDDAASATTESTEPDVAKFDPRTILAPAADTALTDVSVAPALVPTTVLAHPIAHLIARPADHGVAPADGSLAAVSGNPATSSGVLASVDVSRVLGLPGKPAVEAFREPSPVAAGQLPLVAAGSGGAPGPVPGPSTIVEGAGAPPAPRMDPGAPQDPGGPAEPGGSTVPPTDPEALPGTPGSAPIDPDSPGVGRAVDVDRRSNSVGIPRGELPMMTELIQTLRQQMTEEQLRHVPAADWTALPQLLLANYRYLVADGYPVTLGRTEVNVQLVVGEKGYRLDNPAGSYNRPAPEVSTDETAGRRETKDGRYHANQATNGSFKTGAHGQRQSGQAGALRLRASGNAGLGVAPGLLNSVSVGASVSGQANVITRGTGHIKDAEVARVEDTRDDSTLLAFDSQWRFRLRSDPAATWEQSPLVDVTRTSPDRLILAVADHNLQQTGPQVRAVPPVKEELKAEFADNAARIPPTFFASGLTGLSKLGDEIITLLREGGADVSIGGDLRKELHQKLTSLDTGLNTAVNDPKGHRITLHENGRVVAEVYVKASRLADAPERVGSTSDKAHIERVGTAISGNSGDTGIRNTTSARVSVDANLVPIPEVGVTGSVYGGKNWNNFDSMYAGRAGLWVHVSRYTGFTGGHDLKLKYTASVSVIQKPKEDAQKTPEVSGSALLRIPEPDAFAFGFSVDADAVSRTPDGKKPGEPSPTVPYDPDLLRNSGSTPGDPVGVPLPLHVLDGHGIGQGLVRVDEAAARDLRGMLLDELSKKGFVPPDLDRPFWMPGVPLDLNSETRLDSWLDNLGLIQQMVSEAGLNSHYNALHQDGLPFTVHDRGELGQVRSARVTLFAKKKFDAGTVSERRTGEYHTVNLAMGMDNFGYGAGGGREWVAGAKAKAGSQNMPFAGYFRAGAEYALGSNTRQNVGFLTNRPELLEYPGKVDEYRLLSEFGVRVEYDDGTAPTSFSDDYVATTHLIPAFNPSPAPAADPPADTPAVPAAELGDDAHGGRVVLPPVHEDVASVASTEAVAPDDDAASDATARPEPAAQPRRRWWRDWRSRGTRPGRPATPAAQSGQPAGSTSTRHDPSVLDQAAIYYFDTTGVVPALRDMVPQLTGPGKANDEEVSNFGGTVMVAAHLKEILQDRYATDTLFRAGMRASRHGAVSIGGSLGDSSFVGATNDKYVLGLIKLQLVEASQARSKVRGFSVSPATVGLGGNPDSRLTNVGQEKSAQLHWGQSTSETSGRTGGKEFLDLDFHRAYAFRAPVDLTLRSQYERRGKMVMFKGKKIWLLSHRRRSAARQLGERNMIYLLAEPEALARYGEGAVPLSNEQLEDALTRWQVGEKAEQKAEPPAGETDGKAADEAEKPLLLPGDVVAEVLLRWRKELATAGASDSSAAASRQRLAELARTLAKRHADLNNPIMNKDVRRRFAEAFPVTLADPVNAFANVRLPEYLTKDGDRALGHSAVHSTTLVDEAKKSTDLYTMVHEAVEQAAPGLLGRRPDLWDNTQGTIGRVQGALDALQGMFASGRDHALIEELLHRRGIKIELTNPVGWGNADVVTINIRMKLTGDPEVRALIGDSGIENYGHGYVRHVTSSGRDSSRSLDYMYGGSGESGTSGGPAFGLAHGKSRSTTRAVVGTTEQTVYDWTGHYRVGLGQQVEVEVSRSDMARRPLNRKMMQVYRFLVRRRRPVLRVGTGTVELKIPRGLAEAKLPAPPVRPESLPHLTTMPKLPGDAVLTAALLDETLSAVEELAGRALGPAAARTDIRGAIAVPALLTRTHLANHLPEALRPEGYRVADSLFLPGASPEQMTLDMTAEVFDVHVVGEVVNATGVGRYIKHQTGTTASSNTDMLAGSVDVGANQGDVIGVHDPGHANESWAKDSFSESTGGNRLSPQHQGAAETNNYRREQHLKQQGPVYLVRMKVRAEFVAKTVHQDTDGTIVEVAGSDRLYSDPVTGDVYAEMFADEVREWQRQSVEQYRDARPPEMVGPVSRHAPRVNLDQHLAAASAADAARVEAAVVDSVRAELGRGPKHVATRRGLPPFVLETSESVQQYLVYREVMAWAERAELGKWLDDESGRRRESDPTDPSIGLLEAKLALYGGWFREAARIGEILPGERETTQWSDRSVELIKWLTEQASAPVSGNAVDPRGERPVQPGPLELPPTVAARWSHPNPVHLGRRIARELGRDVLVKHAGVDGTARYRIDRDGRVFHADGRGRPESAEAAVRRLPEQLRDELARYPVEVEVIRYLYRRSWTRGQTFEQAVSEHLAELRRTRSVQESAAEGPATDAAPQGPVAAVPAASTSTEDAGPAPAPASPDYVPSGALKTLLGATIKLESQLATLPSATPSAVGTMPALVSPASPADVSTGSATQPLIPTELLDDAAVPGAPTRRGASGASAAGASADGPASRLVGPPSGLPRRLPQPDAHGNTVHVWSWLDKPSVSVISHGRSRTDVSAELAGDAAEMTVPPGTVVLLADPATDPSVVAAAVRQIPATERVVAVAAGPQPELVAELQAVSRERPDQIILAAREPWSVGSNGLLRAIAQGDREPWVAYLQGNAFRFESDSLNANAVTHVREAGVTALLEELGALADLPSDGHQSTGVSALATDVQALGRRLAHAVSLPPSAAAAAAKALSAVEAQVAGQFRRADAEGMFWRDGGALMREATGHAREVSGGLQPERLSESADRVQAASLDASLRTLTDRLRSAPLRERAAIALHLAQRVHTARQFVAADRAAVQQRRTADYQAWRTAQHLKLIDVERDGDCFFHALILVFRSQLAAKLPGVPLNPEQLRHRIADALRADIAKDDRGEPSYWTAFALARPGVSRAAARREILETVRTPGRWNDHAGDRFADLAARIFGLNLTVLGPDGPTSLGPDTGPGGYLHYEGGNHYQAVDPSSARPVREDRIWEEIFRGRR</sequence>
<protein>
    <recommendedName>
        <fullName evidence="3">OTU domain-containing protein</fullName>
    </recommendedName>
</protein>